<name>A0A5C5X8E3_9PLAN</name>
<evidence type="ECO:0000313" key="3">
    <source>
        <dbReference type="EMBL" id="TWT59417.1"/>
    </source>
</evidence>
<feature type="domain" description="Flagellar motor switch protein FliN-like C-terminal" evidence="2">
    <location>
        <begin position="210"/>
        <end position="276"/>
    </location>
</feature>
<dbReference type="GO" id="GO:0050918">
    <property type="term" value="P:positive chemotaxis"/>
    <property type="evidence" value="ECO:0007669"/>
    <property type="project" value="TreeGrafter"/>
</dbReference>
<protein>
    <submittedName>
        <fullName evidence="3">Flagellar motor switch protein</fullName>
    </submittedName>
</protein>
<keyword evidence="3" id="KW-0966">Cell projection</keyword>
<evidence type="ECO:0000313" key="4">
    <source>
        <dbReference type="Proteomes" id="UP000316095"/>
    </source>
</evidence>
<dbReference type="RefSeq" id="WP_146501562.1">
    <property type="nucleotide sequence ID" value="NZ_SJPG01000001.1"/>
</dbReference>
<dbReference type="Proteomes" id="UP000316095">
    <property type="component" value="Unassembled WGS sequence"/>
</dbReference>
<feature type="region of interest" description="Disordered" evidence="1">
    <location>
        <begin position="165"/>
        <end position="197"/>
    </location>
</feature>
<dbReference type="Pfam" id="PF01052">
    <property type="entry name" value="FliMN_C"/>
    <property type="match status" value="1"/>
</dbReference>
<dbReference type="InterPro" id="IPR036429">
    <property type="entry name" value="SpoA-like_sf"/>
</dbReference>
<organism evidence="3 4">
    <name type="scientific">Rubinisphaera italica</name>
    <dbReference type="NCBI Taxonomy" id="2527969"/>
    <lineage>
        <taxon>Bacteria</taxon>
        <taxon>Pseudomonadati</taxon>
        <taxon>Planctomycetota</taxon>
        <taxon>Planctomycetia</taxon>
        <taxon>Planctomycetales</taxon>
        <taxon>Planctomycetaceae</taxon>
        <taxon>Rubinisphaera</taxon>
    </lineage>
</organism>
<feature type="compositionally biased region" description="Basic and acidic residues" evidence="1">
    <location>
        <begin position="176"/>
        <end position="185"/>
    </location>
</feature>
<evidence type="ECO:0000256" key="1">
    <source>
        <dbReference type="SAM" id="MobiDB-lite"/>
    </source>
</evidence>
<keyword evidence="3" id="KW-0282">Flagellum</keyword>
<gene>
    <name evidence="3" type="ORF">Pan54_01230</name>
</gene>
<dbReference type="EMBL" id="SJPG01000001">
    <property type="protein sequence ID" value="TWT59417.1"/>
    <property type="molecule type" value="Genomic_DNA"/>
</dbReference>
<keyword evidence="4" id="KW-1185">Reference proteome</keyword>
<comment type="caution">
    <text evidence="3">The sequence shown here is derived from an EMBL/GenBank/DDBJ whole genome shotgun (WGS) entry which is preliminary data.</text>
</comment>
<proteinExistence type="predicted"/>
<dbReference type="OrthoDB" id="278219at2"/>
<accession>A0A5C5X8E3</accession>
<dbReference type="Gene3D" id="2.30.330.10">
    <property type="entry name" value="SpoA-like"/>
    <property type="match status" value="1"/>
</dbReference>
<dbReference type="InterPro" id="IPR001543">
    <property type="entry name" value="FliN-like_C"/>
</dbReference>
<reference evidence="3 4" key="1">
    <citation type="submission" date="2019-02" db="EMBL/GenBank/DDBJ databases">
        <title>Deep-cultivation of Planctomycetes and their phenomic and genomic characterization uncovers novel biology.</title>
        <authorList>
            <person name="Wiegand S."/>
            <person name="Jogler M."/>
            <person name="Boedeker C."/>
            <person name="Pinto D."/>
            <person name="Vollmers J."/>
            <person name="Rivas-Marin E."/>
            <person name="Kohn T."/>
            <person name="Peeters S.H."/>
            <person name="Heuer A."/>
            <person name="Rast P."/>
            <person name="Oberbeckmann S."/>
            <person name="Bunk B."/>
            <person name="Jeske O."/>
            <person name="Meyerdierks A."/>
            <person name="Storesund J.E."/>
            <person name="Kallscheuer N."/>
            <person name="Luecker S."/>
            <person name="Lage O.M."/>
            <person name="Pohl T."/>
            <person name="Merkel B.J."/>
            <person name="Hornburger P."/>
            <person name="Mueller R.-W."/>
            <person name="Bruemmer F."/>
            <person name="Labrenz M."/>
            <person name="Spormann A.M."/>
            <person name="Op Den Camp H."/>
            <person name="Overmann J."/>
            <person name="Amann R."/>
            <person name="Jetten M.S.M."/>
            <person name="Mascher T."/>
            <person name="Medema M.H."/>
            <person name="Devos D.P."/>
            <person name="Kaster A.-K."/>
            <person name="Ovreas L."/>
            <person name="Rohde M."/>
            <person name="Galperin M.Y."/>
            <person name="Jogler C."/>
        </authorList>
    </citation>
    <scope>NUCLEOTIDE SEQUENCE [LARGE SCALE GENOMIC DNA]</scope>
    <source>
        <strain evidence="3 4">Pan54</strain>
    </source>
</reference>
<dbReference type="SUPFAM" id="SSF101801">
    <property type="entry name" value="Surface presentation of antigens (SPOA)"/>
    <property type="match status" value="1"/>
</dbReference>
<dbReference type="PANTHER" id="PTHR30034">
    <property type="entry name" value="FLAGELLAR MOTOR SWITCH PROTEIN FLIM"/>
    <property type="match status" value="1"/>
</dbReference>
<feature type="compositionally biased region" description="Polar residues" evidence="1">
    <location>
        <begin position="186"/>
        <end position="197"/>
    </location>
</feature>
<dbReference type="GO" id="GO:0071978">
    <property type="term" value="P:bacterial-type flagellum-dependent swarming motility"/>
    <property type="evidence" value="ECO:0007669"/>
    <property type="project" value="TreeGrafter"/>
</dbReference>
<sequence>MSLTTLQFNTLHNSLKQGTDKIAEALRAVFDGDWSLDLSEPIEYSKLSALEDSGLVFKLSLESEAVYLLIPEGPILPEWASQPEEEQIGQLEELAKSLEKTLLQDIDETDQRATTWSQKLQLTLEEEALEPRCSVISIEAYSESDPSSNQLLYLIVTANMEENVPVTSDSAPKPETPSENHHDESTPMSDTNTQTEINPNDLVNRVRRVLPLTVKVSVRVAEKKIDVGQLANLCPGTLIMFQKSCDDLLDLYVNNQHYAQGEAVKIGEKFGLKINAVGIKPQRPPGVFTL</sequence>
<keyword evidence="3" id="KW-0969">Cilium</keyword>
<dbReference type="AlphaFoldDB" id="A0A5C5X8E3"/>
<evidence type="ECO:0000259" key="2">
    <source>
        <dbReference type="Pfam" id="PF01052"/>
    </source>
</evidence>
<dbReference type="PANTHER" id="PTHR30034:SF6">
    <property type="entry name" value="YOP PROTEINS TRANSLOCATION PROTEIN Q"/>
    <property type="match status" value="1"/>
</dbReference>